<dbReference type="InterPro" id="IPR045055">
    <property type="entry name" value="DNA2/NAM7-like"/>
</dbReference>
<evidence type="ECO:0000313" key="10">
    <source>
        <dbReference type="Proteomes" id="UP000652761"/>
    </source>
</evidence>
<dbReference type="InterPro" id="IPR041679">
    <property type="entry name" value="DNA2/NAM7-like_C"/>
</dbReference>
<comment type="caution">
    <text evidence="9">The sequence shown here is derived from an EMBL/GenBank/DDBJ whole genome shotgun (WGS) entry which is preliminary data.</text>
</comment>
<keyword evidence="2" id="KW-0378">Hydrolase</keyword>
<keyword evidence="3" id="KW-0347">Helicase</keyword>
<dbReference type="InterPro" id="IPR056474">
    <property type="entry name" value="SEN1_barrel"/>
</dbReference>
<evidence type="ECO:0000256" key="5">
    <source>
        <dbReference type="SAM" id="MobiDB-lite"/>
    </source>
</evidence>
<evidence type="ECO:0000256" key="1">
    <source>
        <dbReference type="ARBA" id="ARBA00022741"/>
    </source>
</evidence>
<evidence type="ECO:0008006" key="11">
    <source>
        <dbReference type="Google" id="ProtNLM"/>
    </source>
</evidence>
<dbReference type="PANTHER" id="PTHR10887">
    <property type="entry name" value="DNA2/NAM7 HELICASE FAMILY"/>
    <property type="match status" value="1"/>
</dbReference>
<dbReference type="InterPro" id="IPR027417">
    <property type="entry name" value="P-loop_NTPase"/>
</dbReference>
<keyword evidence="4" id="KW-0067">ATP-binding</keyword>
<dbReference type="Pfam" id="PF13087">
    <property type="entry name" value="AAA_12"/>
    <property type="match status" value="1"/>
</dbReference>
<evidence type="ECO:0000313" key="9">
    <source>
        <dbReference type="EMBL" id="MQL85608.1"/>
    </source>
</evidence>
<evidence type="ECO:0000259" key="7">
    <source>
        <dbReference type="Pfam" id="PF13087"/>
    </source>
</evidence>
<feature type="domain" description="DNA2/NAM7 helicase helicase" evidence="6">
    <location>
        <begin position="1380"/>
        <end position="1752"/>
    </location>
</feature>
<keyword evidence="1" id="KW-0547">Nucleotide-binding</keyword>
<protein>
    <recommendedName>
        <fullName evidence="11">Senataxin</fullName>
    </recommendedName>
</protein>
<feature type="compositionally biased region" description="Basic and acidic residues" evidence="5">
    <location>
        <begin position="2186"/>
        <end position="2206"/>
    </location>
</feature>
<name>A0A843UQ51_COLES</name>
<dbReference type="GO" id="GO:0005524">
    <property type="term" value="F:ATP binding"/>
    <property type="evidence" value="ECO:0007669"/>
    <property type="project" value="UniProtKB-KW"/>
</dbReference>
<gene>
    <name evidence="9" type="ORF">Taro_018140</name>
</gene>
<dbReference type="Pfam" id="PF13086">
    <property type="entry name" value="AAA_11"/>
    <property type="match status" value="1"/>
</dbReference>
<dbReference type="Pfam" id="PF23576">
    <property type="entry name" value="SEN1_barrel"/>
    <property type="match status" value="1"/>
</dbReference>
<accession>A0A843UQ51</accession>
<evidence type="ECO:0000256" key="3">
    <source>
        <dbReference type="ARBA" id="ARBA00022806"/>
    </source>
</evidence>
<reference evidence="9" key="1">
    <citation type="submission" date="2017-07" db="EMBL/GenBank/DDBJ databases">
        <title>Taro Niue Genome Assembly and Annotation.</title>
        <authorList>
            <person name="Atibalentja N."/>
            <person name="Keating K."/>
            <person name="Fields C.J."/>
        </authorList>
    </citation>
    <scope>NUCLEOTIDE SEQUENCE</scope>
    <source>
        <strain evidence="9">Niue_2</strain>
        <tissue evidence="9">Leaf</tissue>
    </source>
</reference>
<dbReference type="Proteomes" id="UP000652761">
    <property type="component" value="Unassembled WGS sequence"/>
</dbReference>
<evidence type="ECO:0000259" key="8">
    <source>
        <dbReference type="Pfam" id="PF23576"/>
    </source>
</evidence>
<feature type="domain" description="DNA2/NAM7 helicase-like C-terminal" evidence="7">
    <location>
        <begin position="1760"/>
        <end position="1966"/>
    </location>
</feature>
<dbReference type="GO" id="GO:0005694">
    <property type="term" value="C:chromosome"/>
    <property type="evidence" value="ECO:0007669"/>
    <property type="project" value="UniProtKB-ARBA"/>
</dbReference>
<feature type="domain" description="Helicase SEN1 beta-barrel" evidence="8">
    <location>
        <begin position="1219"/>
        <end position="1322"/>
    </location>
</feature>
<evidence type="ECO:0000259" key="6">
    <source>
        <dbReference type="Pfam" id="PF13086"/>
    </source>
</evidence>
<feature type="region of interest" description="Disordered" evidence="5">
    <location>
        <begin position="2101"/>
        <end position="2145"/>
    </location>
</feature>
<dbReference type="InterPro" id="IPR047187">
    <property type="entry name" value="SF1_C_Upf1"/>
</dbReference>
<evidence type="ECO:0000256" key="2">
    <source>
        <dbReference type="ARBA" id="ARBA00022801"/>
    </source>
</evidence>
<organism evidence="9 10">
    <name type="scientific">Colocasia esculenta</name>
    <name type="common">Wild taro</name>
    <name type="synonym">Arum esculentum</name>
    <dbReference type="NCBI Taxonomy" id="4460"/>
    <lineage>
        <taxon>Eukaryota</taxon>
        <taxon>Viridiplantae</taxon>
        <taxon>Streptophyta</taxon>
        <taxon>Embryophyta</taxon>
        <taxon>Tracheophyta</taxon>
        <taxon>Spermatophyta</taxon>
        <taxon>Magnoliopsida</taxon>
        <taxon>Liliopsida</taxon>
        <taxon>Araceae</taxon>
        <taxon>Aroideae</taxon>
        <taxon>Colocasieae</taxon>
        <taxon>Colocasia</taxon>
    </lineage>
</organism>
<evidence type="ECO:0000256" key="4">
    <source>
        <dbReference type="ARBA" id="ARBA00022840"/>
    </source>
</evidence>
<feature type="region of interest" description="Disordered" evidence="5">
    <location>
        <begin position="2037"/>
        <end position="2071"/>
    </location>
</feature>
<proteinExistence type="predicted"/>
<dbReference type="EMBL" id="NMUH01000838">
    <property type="protein sequence ID" value="MQL85608.1"/>
    <property type="molecule type" value="Genomic_DNA"/>
</dbReference>
<dbReference type="GO" id="GO:0016787">
    <property type="term" value="F:hydrolase activity"/>
    <property type="evidence" value="ECO:0007669"/>
    <property type="project" value="UniProtKB-KW"/>
</dbReference>
<dbReference type="FunFam" id="3.40.50.300:FF:000326">
    <property type="entry name" value="P-loop containing nucleoside triphosphate hydrolase"/>
    <property type="match status" value="1"/>
</dbReference>
<keyword evidence="10" id="KW-1185">Reference proteome</keyword>
<sequence>MAMRTCSRRELLDRLRAIQDAEAEDDDEWVGGGGAMLSSSRQRVQQFADAFNFLILLPKETHIWCGCWELMGPLLETFHDFLNDKSNESPLKLLWKRVSQELGQCTQCVCQYHQTQETYNMEYEPDTVGPLLKTLQCLDEERIVEHLKEMNARFLRREYDPEFHSSEVVSIMFEVLMFPTLLDGQLLVNEFQVFIEAIDNSHELELSGQQQYPGLYALLFLKSCKARAIGLRLVQSMGKLRSLRFCSAPAFEEGILERYPIFLSIILNHVSDDTPEFSYAVTCLKLLFEMLGCKLWLRTTLSPSVMRNTLLGQSFHTRNEKSHKEIFDLFSLEALQDGEHEKQRRHLLYFLLHQVTQSNCSSYCTPGLHDESSFSTIRMRTYVDSSLHSSLRQPAFDLMQTIIVSDAAALVSLTLKYHTASSIDMMASTDFNCDEDDITFLHDAEEVESSCWSEFSAQQKLTSQECRDWRCVPMLWLDVLVEVDPFILPISFSKAVMWSLSHFSVVNPDSNVASDIPVRDWLATYAGEILNSLGWEVPSGSDDGGEGRESKCSVKATSMCIPLIRAFKRCAMHFVMQMKQRELQKQFIWEPKMAESLILQAGRVILEHVSKTHGLTPGLQFLCSSISSLSAMYLGLKYALRQVQLNSSLSFCNLHHLFFIVHKLLKEVESSQKTATLSGENLNDSKFISGGGFLRQPCFGYSPVTDQGCSLNIMDKKSWEIFSSFISAIAWPFILECLSKGKEFFDDKSCQMTCVRLLEIIPVAFERIHFSASKLPQKFKVTISRIFNFKWLSDLADWGKSSLIVIIRRWKQSILSLLTLIKDSSQVNLEYALHAIEPMMYYDTVAVDELKEKLSQLSLMLCKEALGVVEKKPSTVEPLHSEHYSLGRKPSVSDISYPEIKDICTETFSIFKREEDKVIVLSDDETEKVPSSAMVTFPSSKSSQYMLEKKVSAHKDSLSMAGKVGPTRATVSQDAGQTSSSNSAMCSISTSQKHRDHVLDKCVLSSEIVSPEVRGIISSIQSECTVEKHGKKNANKSSSFKKVDSVLIDSSVHSVPQGKLNQVPATRGNEELEKRVDSPKNIIYNAASDPLESAFNYLGHQAQLTKSSISVPKRKIIQLEMPVNSKHGLLNRMDARVRRLKPPKLDDWYRPILEIDYFSLVGLSSDSDGVNGTVARLKEVPLSFVSSDHYIEIFRPLVLEEFKAQLHSSFLEASSSDDMPCGKVSILSVERIDDFYVVRARPEDSESARACSENDLVLLTKEPLENSVQRLHVVGKVERREKADKSRSLILVIRFYLHNGSSRLNKVYRLLIERSKWYVSRIMSMTPQLREFQALSSLNDIPMLPVILRPTDCSPSFNGLENVELDRLSPAMQKTLRSNFNSSQLQAIGVAIGTQGSKRSFELSLIQGPPGTGKTRTIVAIVSAFLALSLSNRHGIAKELNKNSRQDSSMCSIRTRISQSAAIARAWQDAAYAKQMIRDEEEVCSRTIQKSARGRVLICAQSNAAVDELVSRIKEGLYGDDGKMYKPYLVRVGNVKAVHPNSLPFFIDTLVEERLAEDKSHCDTKNDVSADSSTLQTRLEKLVESIRLYESKRAKLRDDDRHQTDFPEDGSSKMDCGDMSDTAIESKLNILYGQKKAMCVELAVAQARDKKFTEENKFIRQKIRKSVLREAEIVVTTLSGCGGDIYGACFDSASHCKLGNFSEQSLFDAVIIDEAAQALEPATLIPLQLLKSNGTKCVMVGDPKQLPATVLSSVASKFLYECSMFERMQRAGYPVVMLTEQYRMHPEICRFPSTHFYEDKLLNGLQMASKLAPFHESAYLGPYMFFDVIDGRESHGKKSGSLSLYNESEADAAIEIIKIFIKRYSSEFASGRIGVITPYKGQLSLLRSRFSNAIGPSITSDIEFNTVDGFQGREVDILLLSTVRASVSDAKEQGNNSSSIGFVADVRRMNVALTRARFSLWIVGNARTLQTNLHWHALVKSSKERNLFMSVSRPYGAIFQNSPCFPMDLKSHLLEVNLKQQKKVNVKDARHINQSAKLNAKEGQQRKTSVNNEGKRHRSGLMHDHGLKKSGRVSTNIDLSSGGLLHGLKNEEPSMKRRIMRKDEDNQIDIPRNKDESSSSKHIAKARPIGNKVRSKANPASGQMEMDSSIKDLLGKAKRVHETSDRSIPYAVNSAKAAISNTSNEGTHKGKKPEGKGRLDGPEDSRMNMISRRKRQRDAVDALLASALISSKKPEIFYEMLTPGKRQAGKQ</sequence>
<feature type="region of interest" description="Disordered" evidence="5">
    <location>
        <begin position="2179"/>
        <end position="2216"/>
    </location>
</feature>
<dbReference type="InterPro" id="IPR041677">
    <property type="entry name" value="DNA2/NAM7_AAA_11"/>
</dbReference>
<dbReference type="GO" id="GO:0004386">
    <property type="term" value="F:helicase activity"/>
    <property type="evidence" value="ECO:0007669"/>
    <property type="project" value="UniProtKB-KW"/>
</dbReference>
<dbReference type="OrthoDB" id="6513042at2759"/>
<feature type="compositionally biased region" description="Basic and acidic residues" evidence="5">
    <location>
        <begin position="2101"/>
        <end position="2119"/>
    </location>
</feature>
<dbReference type="PANTHER" id="PTHR10887:SF495">
    <property type="entry name" value="HELICASE SENATAXIN ISOFORM X1-RELATED"/>
    <property type="match status" value="1"/>
</dbReference>
<dbReference type="CDD" id="cd18042">
    <property type="entry name" value="DEXXQc_SETX"/>
    <property type="match status" value="1"/>
</dbReference>
<dbReference type="SUPFAM" id="SSF52540">
    <property type="entry name" value="P-loop containing nucleoside triphosphate hydrolases"/>
    <property type="match status" value="1"/>
</dbReference>
<dbReference type="CDD" id="cd18808">
    <property type="entry name" value="SF1_C_Upf1"/>
    <property type="match status" value="1"/>
</dbReference>
<dbReference type="Gene3D" id="3.40.50.300">
    <property type="entry name" value="P-loop containing nucleotide triphosphate hydrolases"/>
    <property type="match status" value="2"/>
</dbReference>